<protein>
    <submittedName>
        <fullName evidence="3">Anti-anti-sigma factor</fullName>
    </submittedName>
</protein>
<dbReference type="RefSeq" id="WP_173317216.1">
    <property type="nucleotide sequence ID" value="NZ_BAAAUE010000022.1"/>
</dbReference>
<evidence type="ECO:0000313" key="3">
    <source>
        <dbReference type="EMBL" id="NYE44551.1"/>
    </source>
</evidence>
<dbReference type="Proteomes" id="UP000530403">
    <property type="component" value="Unassembled WGS sequence"/>
</dbReference>
<evidence type="ECO:0000313" key="2">
    <source>
        <dbReference type="EMBL" id="GFN01090.1"/>
    </source>
</evidence>
<reference evidence="2 4" key="1">
    <citation type="submission" date="2020-05" db="EMBL/GenBank/DDBJ databases">
        <title>Whole genome shotgun sequence of Streptomyces fulvorobeus NBRC 15897.</title>
        <authorList>
            <person name="Komaki H."/>
            <person name="Tamura T."/>
        </authorList>
    </citation>
    <scope>NUCLEOTIDE SEQUENCE [LARGE SCALE GENOMIC DNA]</scope>
    <source>
        <strain evidence="2 4">NBRC 15897</strain>
    </source>
</reference>
<name>A0A7J0CF15_9ACTN</name>
<sequence>MPTVRKARHRSGRAGLRAFDAEFQGECLLYAEGEFDADTTSSLVEVLEEVRQERVRRIVVDCSAVTFADVAFLRALLDVSSGDTQVVLAAPSLALRRLLRATETVGRLPTVSDADSAVTT</sequence>
<dbReference type="InterPro" id="IPR002645">
    <property type="entry name" value="STAS_dom"/>
</dbReference>
<dbReference type="EMBL" id="JACCCF010000001">
    <property type="protein sequence ID" value="NYE44551.1"/>
    <property type="molecule type" value="Genomic_DNA"/>
</dbReference>
<evidence type="ECO:0000313" key="4">
    <source>
        <dbReference type="Proteomes" id="UP000498980"/>
    </source>
</evidence>
<feature type="domain" description="STAS" evidence="1">
    <location>
        <begin position="28"/>
        <end position="120"/>
    </location>
</feature>
<dbReference type="SUPFAM" id="SSF52091">
    <property type="entry name" value="SpoIIaa-like"/>
    <property type="match status" value="1"/>
</dbReference>
<dbReference type="Gene3D" id="3.30.750.24">
    <property type="entry name" value="STAS domain"/>
    <property type="match status" value="1"/>
</dbReference>
<comment type="caution">
    <text evidence="2">The sequence shown here is derived from an EMBL/GenBank/DDBJ whole genome shotgun (WGS) entry which is preliminary data.</text>
</comment>
<accession>A0A7J0CF15</accession>
<dbReference type="AlphaFoldDB" id="A0A7J0CF15"/>
<evidence type="ECO:0000313" key="5">
    <source>
        <dbReference type="Proteomes" id="UP000530403"/>
    </source>
</evidence>
<evidence type="ECO:0000259" key="1">
    <source>
        <dbReference type="PROSITE" id="PS50801"/>
    </source>
</evidence>
<dbReference type="CDD" id="cd07043">
    <property type="entry name" value="STAS_anti-anti-sigma_factors"/>
    <property type="match status" value="1"/>
</dbReference>
<dbReference type="InterPro" id="IPR036513">
    <property type="entry name" value="STAS_dom_sf"/>
</dbReference>
<proteinExistence type="predicted"/>
<gene>
    <name evidence="3" type="ORF">HEB29_005562</name>
    <name evidence="2" type="ORF">Sfulv_59000</name>
</gene>
<dbReference type="Proteomes" id="UP000498980">
    <property type="component" value="Unassembled WGS sequence"/>
</dbReference>
<organism evidence="2 4">
    <name type="scientific">Streptomyces fulvorobeus</name>
    <dbReference type="NCBI Taxonomy" id="284028"/>
    <lineage>
        <taxon>Bacteria</taxon>
        <taxon>Bacillati</taxon>
        <taxon>Actinomycetota</taxon>
        <taxon>Actinomycetes</taxon>
        <taxon>Kitasatosporales</taxon>
        <taxon>Streptomycetaceae</taxon>
        <taxon>Streptomyces</taxon>
    </lineage>
</organism>
<reference evidence="3 5" key="2">
    <citation type="submission" date="2020-07" db="EMBL/GenBank/DDBJ databases">
        <title>Sequencing the genomes of 1000 actinobacteria strains.</title>
        <authorList>
            <person name="Klenk H.-P."/>
        </authorList>
    </citation>
    <scope>NUCLEOTIDE SEQUENCE [LARGE SCALE GENOMIC DNA]</scope>
    <source>
        <strain evidence="3 5">DSM 41455</strain>
    </source>
</reference>
<dbReference type="EMBL" id="BLWC01000001">
    <property type="protein sequence ID" value="GFN01090.1"/>
    <property type="molecule type" value="Genomic_DNA"/>
</dbReference>
<keyword evidence="4" id="KW-1185">Reference proteome</keyword>
<dbReference type="Pfam" id="PF01740">
    <property type="entry name" value="STAS"/>
    <property type="match status" value="1"/>
</dbReference>
<dbReference type="PROSITE" id="PS50801">
    <property type="entry name" value="STAS"/>
    <property type="match status" value="1"/>
</dbReference>